<evidence type="ECO:0000256" key="4">
    <source>
        <dbReference type="SAM" id="SignalP"/>
    </source>
</evidence>
<feature type="chain" id="PRO_5013216059" evidence="4">
    <location>
        <begin position="27"/>
        <end position="293"/>
    </location>
</feature>
<keyword evidence="2" id="KW-0813">Transport</keyword>
<dbReference type="OrthoDB" id="9768183at2"/>
<dbReference type="GO" id="GO:0006865">
    <property type="term" value="P:amino acid transport"/>
    <property type="evidence" value="ECO:0007669"/>
    <property type="project" value="TreeGrafter"/>
</dbReference>
<dbReference type="GO" id="GO:0030288">
    <property type="term" value="C:outer membrane-bounded periplasmic space"/>
    <property type="evidence" value="ECO:0007669"/>
    <property type="project" value="TreeGrafter"/>
</dbReference>
<protein>
    <submittedName>
        <fullName evidence="6">ABC transporter substrate-binding protein</fullName>
    </submittedName>
</protein>
<reference evidence="6 7" key="1">
    <citation type="submission" date="2017-08" db="EMBL/GenBank/DDBJ databases">
        <title>Mesorhizobium wenxinae sp. nov., a novel rhizobial species isolated from root nodules of chickpea (Cicer arietinum L.).</title>
        <authorList>
            <person name="Zhang J."/>
        </authorList>
    </citation>
    <scope>NUCLEOTIDE SEQUENCE [LARGE SCALE GENOMIC DNA]</scope>
    <source>
        <strain evidence="7">WYCCWR 10019</strain>
    </source>
</reference>
<dbReference type="Gene3D" id="3.40.190.10">
    <property type="entry name" value="Periplasmic binding protein-like II"/>
    <property type="match status" value="2"/>
</dbReference>
<comment type="caution">
    <text evidence="6">The sequence shown here is derived from an EMBL/GenBank/DDBJ whole genome shotgun (WGS) entry which is preliminary data.</text>
</comment>
<feature type="signal peptide" evidence="4">
    <location>
        <begin position="1"/>
        <end position="26"/>
    </location>
</feature>
<organism evidence="6 7">
    <name type="scientific">Mesorhizobium wenxiniae</name>
    <dbReference type="NCBI Taxonomy" id="2014805"/>
    <lineage>
        <taxon>Bacteria</taxon>
        <taxon>Pseudomonadati</taxon>
        <taxon>Pseudomonadota</taxon>
        <taxon>Alphaproteobacteria</taxon>
        <taxon>Hyphomicrobiales</taxon>
        <taxon>Phyllobacteriaceae</taxon>
        <taxon>Mesorhizobium</taxon>
    </lineage>
</organism>
<evidence type="ECO:0000256" key="3">
    <source>
        <dbReference type="ARBA" id="ARBA00022729"/>
    </source>
</evidence>
<proteinExistence type="inferred from homology"/>
<dbReference type="PROSITE" id="PS51318">
    <property type="entry name" value="TAT"/>
    <property type="match status" value="1"/>
</dbReference>
<evidence type="ECO:0000313" key="7">
    <source>
        <dbReference type="Proteomes" id="UP000215931"/>
    </source>
</evidence>
<evidence type="ECO:0000256" key="1">
    <source>
        <dbReference type="ARBA" id="ARBA00010333"/>
    </source>
</evidence>
<evidence type="ECO:0000256" key="2">
    <source>
        <dbReference type="ARBA" id="ARBA00022448"/>
    </source>
</evidence>
<dbReference type="InterPro" id="IPR006311">
    <property type="entry name" value="TAT_signal"/>
</dbReference>
<keyword evidence="7" id="KW-1185">Reference proteome</keyword>
<dbReference type="AlphaFoldDB" id="A0A271KN70"/>
<dbReference type="SUPFAM" id="SSF53850">
    <property type="entry name" value="Periplasmic binding protein-like II"/>
    <property type="match status" value="1"/>
</dbReference>
<keyword evidence="3 4" id="KW-0732">Signal</keyword>
<feature type="domain" description="Solute-binding protein family 3/N-terminal" evidence="5">
    <location>
        <begin position="53"/>
        <end position="282"/>
    </location>
</feature>
<sequence>MNDTSKRREFLKLGMAGLATAGVVSAAATIDVQKAAAQAAPDSLLRTVLERGKVIVGTGSTNAPWHFENDAGELVGMDITMGRILAKGLFDDTTKVEFVMQDPAQRIPNVTTNKVDISIQFMTMTAQRSQLIHFSRPYYVEGIALLTLPKAENKTFDKLLAGGSATRISILQNVDAEANVRIVLPEAQVMQIDTQANVLQALESKRVDGAAVDLSTVRWLASRNPDKYFDAGKSWFSMLYGAALRQGDLDWLTFVNTTFTTAMFGHETALYDAAFKDYFGQEPPARHPGFPVI</sequence>
<evidence type="ECO:0000259" key="5">
    <source>
        <dbReference type="SMART" id="SM00062"/>
    </source>
</evidence>
<comment type="similarity">
    <text evidence="1">Belongs to the bacterial solute-binding protein 3 family.</text>
</comment>
<dbReference type="InterPro" id="IPR001638">
    <property type="entry name" value="Solute-binding_3/MltF_N"/>
</dbReference>
<name>A0A271KN70_9HYPH</name>
<dbReference type="PANTHER" id="PTHR30085:SF6">
    <property type="entry name" value="ABC TRANSPORTER GLUTAMINE-BINDING PROTEIN GLNH"/>
    <property type="match status" value="1"/>
</dbReference>
<accession>A0A271KN70</accession>
<dbReference type="Proteomes" id="UP000215931">
    <property type="component" value="Unassembled WGS sequence"/>
</dbReference>
<dbReference type="SMART" id="SM00062">
    <property type="entry name" value="PBPb"/>
    <property type="match status" value="1"/>
</dbReference>
<dbReference type="InterPro" id="IPR051455">
    <property type="entry name" value="Bact_solute-bind_prot3"/>
</dbReference>
<dbReference type="Pfam" id="PF00497">
    <property type="entry name" value="SBP_bac_3"/>
    <property type="match status" value="1"/>
</dbReference>
<dbReference type="EMBL" id="NPKH01000014">
    <property type="protein sequence ID" value="PAP96557.1"/>
    <property type="molecule type" value="Genomic_DNA"/>
</dbReference>
<dbReference type="RefSeq" id="WP_095518111.1">
    <property type="nucleotide sequence ID" value="NZ_NPKH01000014.1"/>
</dbReference>
<dbReference type="GO" id="GO:0005576">
    <property type="term" value="C:extracellular region"/>
    <property type="evidence" value="ECO:0007669"/>
    <property type="project" value="TreeGrafter"/>
</dbReference>
<gene>
    <name evidence="6" type="ORF">CIT31_06635</name>
</gene>
<evidence type="ECO:0000313" key="6">
    <source>
        <dbReference type="EMBL" id="PAP96557.1"/>
    </source>
</evidence>
<dbReference type="CDD" id="cd13695">
    <property type="entry name" value="PBP2_Mlr3796_like"/>
    <property type="match status" value="1"/>
</dbReference>
<dbReference type="PANTHER" id="PTHR30085">
    <property type="entry name" value="AMINO ACID ABC TRANSPORTER PERMEASE"/>
    <property type="match status" value="1"/>
</dbReference>